<evidence type="ECO:0008006" key="4">
    <source>
        <dbReference type="Google" id="ProtNLM"/>
    </source>
</evidence>
<dbReference type="SMART" id="SM00942">
    <property type="entry name" value="PriCT_1"/>
    <property type="match status" value="1"/>
</dbReference>
<feature type="domain" description="Bacteriophage/plasmid primase P4 C-terminal" evidence="1">
    <location>
        <begin position="259"/>
        <end position="390"/>
    </location>
</feature>
<dbReference type="Pfam" id="PF08708">
    <property type="entry name" value="PriCT_1"/>
    <property type="match status" value="1"/>
</dbReference>
<evidence type="ECO:0000313" key="3">
    <source>
        <dbReference type="EMBL" id="GAG71690.1"/>
    </source>
</evidence>
<organism evidence="3">
    <name type="scientific">marine sediment metagenome</name>
    <dbReference type="NCBI Taxonomy" id="412755"/>
    <lineage>
        <taxon>unclassified sequences</taxon>
        <taxon>metagenomes</taxon>
        <taxon>ecological metagenomes</taxon>
    </lineage>
</organism>
<gene>
    <name evidence="3" type="ORF">S01H4_15809</name>
</gene>
<dbReference type="InterPro" id="IPR014820">
    <property type="entry name" value="PriCT_1"/>
</dbReference>
<accession>X0ZPL3</accession>
<evidence type="ECO:0000259" key="2">
    <source>
        <dbReference type="SMART" id="SM00942"/>
    </source>
</evidence>
<proteinExistence type="predicted"/>
<evidence type="ECO:0000259" key="1">
    <source>
        <dbReference type="SMART" id="SM00885"/>
    </source>
</evidence>
<feature type="non-terminal residue" evidence="3">
    <location>
        <position position="1"/>
    </location>
</feature>
<dbReference type="EMBL" id="BART01006931">
    <property type="protein sequence ID" value="GAG71690.1"/>
    <property type="molecule type" value="Genomic_DNA"/>
</dbReference>
<dbReference type="SMART" id="SM00885">
    <property type="entry name" value="D5_N"/>
    <property type="match status" value="1"/>
</dbReference>
<protein>
    <recommendedName>
        <fullName evidence="4">Primase C-terminal 1 domain-containing protein</fullName>
    </recommendedName>
</protein>
<comment type="caution">
    <text evidence="3">The sequence shown here is derived from an EMBL/GenBank/DDBJ whole genome shotgun (WGS) entry which is preliminary data.</text>
</comment>
<dbReference type="AlphaFoldDB" id="X0ZPL3"/>
<reference evidence="3" key="1">
    <citation type="journal article" date="2014" name="Front. Microbiol.">
        <title>High frequency of phylogenetically diverse reductive dehalogenase-homologous genes in deep subseafloor sedimentary metagenomes.</title>
        <authorList>
            <person name="Kawai M."/>
            <person name="Futagami T."/>
            <person name="Toyoda A."/>
            <person name="Takaki Y."/>
            <person name="Nishi S."/>
            <person name="Hori S."/>
            <person name="Arai W."/>
            <person name="Tsubouchi T."/>
            <person name="Morono Y."/>
            <person name="Uchiyama I."/>
            <person name="Ito T."/>
            <person name="Fujiyama A."/>
            <person name="Inagaki F."/>
            <person name="Takami H."/>
        </authorList>
    </citation>
    <scope>NUCLEOTIDE SEQUENCE</scope>
    <source>
        <strain evidence="3">Expedition CK06-06</strain>
    </source>
</reference>
<dbReference type="InterPro" id="IPR014818">
    <property type="entry name" value="Phage/plasmid_primase_P4_C"/>
</dbReference>
<sequence length="434" mass="50552">ENPTKWTRENPLTKDEIIKSIELLQKEDKDVYIGFFPGEIKRGKHKGKYTWGVDFDDKTLVTDIKITLQQCKKRGVWIEPSRSKGHHMYGITNTISHDEKLHDLKIELFGTQNTFLIVYNNFEHDLYDLSPVDIEKSWKELQGYIKKIKKIPKKEKKGIVDLKKGVSHGQRNVSAFKLACSYRDKQLSIEETTKLIMDWNRKNYPPIHDQEIINCIKSAYKKDIPVVKEKSKIPILEEYGVLIRDKNENITGINPIKLAKLILEGDGRHYIVIKDNMEIFSYNGSYYEPSGDALIKERVQYYLKDIDCIKGMNQHKKEVVEYIRNHAYVDREKLNPPIRLINVKNGIYDIATSELLEHCPTYHFLQEINVNYDPNAEIVEIKEFFESTLNLNDIPIISPPVSIRKTSIARKDFTCNSDLMFTCFPYNSTGAKRS</sequence>
<name>X0ZPL3_9ZZZZ</name>
<feature type="domain" description="Primase C-terminal 1" evidence="2">
    <location>
        <begin position="161"/>
        <end position="225"/>
    </location>
</feature>
<dbReference type="Pfam" id="PF08706">
    <property type="entry name" value="D5_N"/>
    <property type="match status" value="1"/>
</dbReference>